<dbReference type="PROSITE" id="PS50102">
    <property type="entry name" value="RRM"/>
    <property type="match status" value="1"/>
</dbReference>
<dbReference type="PROSITE" id="PS50892">
    <property type="entry name" value="V_SNARE"/>
    <property type="match status" value="1"/>
</dbReference>
<reference evidence="6" key="1">
    <citation type="submission" date="2021-06" db="EMBL/GenBank/DDBJ databases">
        <authorList>
            <person name="Kallberg Y."/>
            <person name="Tangrot J."/>
            <person name="Rosling A."/>
        </authorList>
    </citation>
    <scope>NUCLEOTIDE SEQUENCE</scope>
    <source>
        <strain evidence="6">AZ414A</strain>
    </source>
</reference>
<dbReference type="InterPro" id="IPR012677">
    <property type="entry name" value="Nucleotide-bd_a/b_plait_sf"/>
</dbReference>
<comment type="caution">
    <text evidence="6">The sequence shown here is derived from an EMBL/GenBank/DDBJ whole genome shotgun (WGS) entry which is preliminary data.</text>
</comment>
<protein>
    <submittedName>
        <fullName evidence="6">4534_t:CDS:1</fullName>
    </submittedName>
</protein>
<feature type="region of interest" description="Disordered" evidence="3">
    <location>
        <begin position="1"/>
        <end position="29"/>
    </location>
</feature>
<accession>A0A9N9FKN7</accession>
<sequence>MSSSNSNTLQVQSLPTVSNSKETLVTPGKKNIAEAFDKALEKISSKINEASYDATPSGKQPQIDNLKISPTDSNKSESSGHSSELSGRTISTSISEDSIENNKTAGKSNFNGKLLYIKDQFALEVLEEKSEKNTTAQTSPLSSTINKLASVSFSQTQATSSQQKSMMSNQINLINSQSSRIVTLKEKNPTQNENQKDSSQIRCMACIHGNILLRPCSHSSSKTYSECVFCDTPVTEFKKISERQIEQIEQVGPYLMKPKLNELIQPIVRQSEEAVNFHPISWDFPGITQATTRPVQSMAAVTNRPQQIQFGELSKLAIPHNWPVVKLTNIPWDVSLKEIKTFFTAFKLPSISMYAQCIHIIMDRTTGKTLSEAYVELATLADAHRAVDTRNIKPLKGRLVSCMRSSQEDLMRAIFPKWKGEFSGCDAVITTEMLQSAPNVPHVPFVTREEMNSLLVVCRNYKFPFHQGDLYTTLQRDLLFEMLKLFTERQKLMILQVSGMTLPEDLQDRLSPFKKDDEDTDQESDVNNNNLVNPISDSVQFSGINLLPSNLFNSPPAEFSQFKGPFDPFRDEREVKTNFLHNEIKLAQSQVKTVTSSRFPMYSSQNSHAQFGTFQAFDVWNRLNERRNAELGRSDKGYYDPHPPRESQDGSGSKVEKISQQIESTKTEIHKSLKDLADRGEKLDVLKAQTGK</sequence>
<dbReference type="GO" id="GO:0003723">
    <property type="term" value="F:RNA binding"/>
    <property type="evidence" value="ECO:0007669"/>
    <property type="project" value="UniProtKB-UniRule"/>
</dbReference>
<keyword evidence="2" id="KW-0175">Coiled coil</keyword>
<dbReference type="EMBL" id="CAJVPK010000685">
    <property type="protein sequence ID" value="CAG8539777.1"/>
    <property type="molecule type" value="Genomic_DNA"/>
</dbReference>
<dbReference type="AlphaFoldDB" id="A0A9N9FKN7"/>
<evidence type="ECO:0000256" key="2">
    <source>
        <dbReference type="PROSITE-ProRule" id="PRU00290"/>
    </source>
</evidence>
<feature type="compositionally biased region" description="Basic and acidic residues" evidence="3">
    <location>
        <begin position="631"/>
        <end position="648"/>
    </location>
</feature>
<feature type="domain" description="RRM" evidence="4">
    <location>
        <begin position="323"/>
        <end position="407"/>
    </location>
</feature>
<dbReference type="InterPro" id="IPR035979">
    <property type="entry name" value="RBD_domain_sf"/>
</dbReference>
<feature type="domain" description="V-SNARE coiled-coil homology" evidence="5">
    <location>
        <begin position="654"/>
        <end position="692"/>
    </location>
</feature>
<evidence type="ECO:0000313" key="7">
    <source>
        <dbReference type="Proteomes" id="UP000789706"/>
    </source>
</evidence>
<organism evidence="6 7">
    <name type="scientific">Diversispora eburnea</name>
    <dbReference type="NCBI Taxonomy" id="1213867"/>
    <lineage>
        <taxon>Eukaryota</taxon>
        <taxon>Fungi</taxon>
        <taxon>Fungi incertae sedis</taxon>
        <taxon>Mucoromycota</taxon>
        <taxon>Glomeromycotina</taxon>
        <taxon>Glomeromycetes</taxon>
        <taxon>Diversisporales</taxon>
        <taxon>Diversisporaceae</taxon>
        <taxon>Diversispora</taxon>
    </lineage>
</organism>
<dbReference type="InterPro" id="IPR042855">
    <property type="entry name" value="V_SNARE_CC"/>
</dbReference>
<feature type="region of interest" description="Disordered" evidence="3">
    <location>
        <begin position="51"/>
        <end position="105"/>
    </location>
</feature>
<feature type="region of interest" description="Disordered" evidence="3">
    <location>
        <begin position="510"/>
        <end position="532"/>
    </location>
</feature>
<feature type="compositionally biased region" description="Basic and acidic residues" evidence="3">
    <location>
        <begin position="665"/>
        <end position="674"/>
    </location>
</feature>
<dbReference type="CDD" id="cd12254">
    <property type="entry name" value="RRM_hnRNPH_ESRPs_RBM12_like"/>
    <property type="match status" value="1"/>
</dbReference>
<evidence type="ECO:0000313" key="6">
    <source>
        <dbReference type="EMBL" id="CAG8539777.1"/>
    </source>
</evidence>
<dbReference type="Proteomes" id="UP000789706">
    <property type="component" value="Unassembled WGS sequence"/>
</dbReference>
<dbReference type="Gene3D" id="3.30.70.330">
    <property type="match status" value="1"/>
</dbReference>
<keyword evidence="1" id="KW-0694">RNA-binding</keyword>
<evidence type="ECO:0000259" key="5">
    <source>
        <dbReference type="PROSITE" id="PS50892"/>
    </source>
</evidence>
<dbReference type="SMART" id="SM00360">
    <property type="entry name" value="RRM"/>
    <property type="match status" value="1"/>
</dbReference>
<feature type="compositionally biased region" description="Low complexity" evidence="3">
    <location>
        <begin position="76"/>
        <end position="96"/>
    </location>
</feature>
<feature type="region of interest" description="Disordered" evidence="3">
    <location>
        <begin position="631"/>
        <end position="674"/>
    </location>
</feature>
<evidence type="ECO:0000256" key="1">
    <source>
        <dbReference type="PROSITE-ProRule" id="PRU00176"/>
    </source>
</evidence>
<gene>
    <name evidence="6" type="ORF">DEBURN_LOCUS6551</name>
</gene>
<dbReference type="SUPFAM" id="SSF54928">
    <property type="entry name" value="RNA-binding domain, RBD"/>
    <property type="match status" value="1"/>
</dbReference>
<evidence type="ECO:0000256" key="3">
    <source>
        <dbReference type="SAM" id="MobiDB-lite"/>
    </source>
</evidence>
<proteinExistence type="predicted"/>
<feature type="compositionally biased region" description="Polar residues" evidence="3">
    <location>
        <begin position="1"/>
        <end position="23"/>
    </location>
</feature>
<keyword evidence="7" id="KW-1185">Reference proteome</keyword>
<name>A0A9N9FKN7_9GLOM</name>
<dbReference type="OrthoDB" id="336240at2759"/>
<dbReference type="InterPro" id="IPR000504">
    <property type="entry name" value="RRM_dom"/>
</dbReference>
<feature type="compositionally biased region" description="Polar residues" evidence="3">
    <location>
        <begin position="57"/>
        <end position="72"/>
    </location>
</feature>
<evidence type="ECO:0000259" key="4">
    <source>
        <dbReference type="PROSITE" id="PS50102"/>
    </source>
</evidence>